<dbReference type="PROSITE" id="PS51006">
    <property type="entry name" value="PABS_2"/>
    <property type="match status" value="1"/>
</dbReference>
<feature type="active site" description="Proton acceptor" evidence="4">
    <location>
        <position position="147"/>
    </location>
</feature>
<evidence type="ECO:0000259" key="6">
    <source>
        <dbReference type="PROSITE" id="PS51006"/>
    </source>
</evidence>
<dbReference type="PANTHER" id="PTHR11558">
    <property type="entry name" value="SPERMIDINE/SPERMINE SYNTHASE"/>
    <property type="match status" value="1"/>
</dbReference>
<comment type="pathway">
    <text evidence="4">Amine and polyamine biosynthesis; spermidine biosynthesis; spermidine from putrescine: step 1/1.</text>
</comment>
<feature type="domain" description="PABS" evidence="6">
    <location>
        <begin position="3"/>
        <end position="103"/>
    </location>
</feature>
<comment type="caution">
    <text evidence="7">The sequence shown here is derived from an EMBL/GenBank/DDBJ whole genome shotgun (WGS) entry which is preliminary data.</text>
</comment>
<sequence length="264" mass="31121">MIRRVINEHTAYYGHLFHAQNIFNAEENKGRSIEIYESSQFKRLMMLDRTLVTSERDAFAYYEMLVHVILYAHPHPKRVLLIGNARKLLYQQILKHSDLLQVDHIVLDESIARHYDEWFKTDPNVSRFIKRLENVVCRDHYDIIIFDLPRNYSAASCNDVLRRFIPALRSDGLWNMILPHPMFESKRYREVNRLMRQKGSQFKDYLSYAPTFPGGIALFRIGTNAGIIQTRVTRGVAFETKYFDAMTHEAAFVLPRYIKEARSS</sequence>
<comment type="catalytic activity">
    <reaction evidence="4">
        <text>S-adenosyl 3-(methylsulfanyl)propylamine + putrescine = S-methyl-5'-thioadenosine + spermidine + H(+)</text>
        <dbReference type="Rhea" id="RHEA:12721"/>
        <dbReference type="ChEBI" id="CHEBI:15378"/>
        <dbReference type="ChEBI" id="CHEBI:17509"/>
        <dbReference type="ChEBI" id="CHEBI:57443"/>
        <dbReference type="ChEBI" id="CHEBI:57834"/>
        <dbReference type="ChEBI" id="CHEBI:326268"/>
        <dbReference type="EC" id="2.5.1.16"/>
    </reaction>
</comment>
<evidence type="ECO:0000313" key="7">
    <source>
        <dbReference type="EMBL" id="KSU47796.1"/>
    </source>
</evidence>
<dbReference type="EC" id="2.5.1.16" evidence="4"/>
<keyword evidence="3 4" id="KW-0620">Polyamine biosynthesis</keyword>
<evidence type="ECO:0000256" key="2">
    <source>
        <dbReference type="ARBA" id="ARBA00022679"/>
    </source>
</evidence>
<evidence type="ECO:0000256" key="1">
    <source>
        <dbReference type="ARBA" id="ARBA00007867"/>
    </source>
</evidence>
<dbReference type="SUPFAM" id="SSF53335">
    <property type="entry name" value="S-adenosyl-L-methionine-dependent methyltransferases"/>
    <property type="match status" value="1"/>
</dbReference>
<evidence type="ECO:0000313" key="8">
    <source>
        <dbReference type="Proteomes" id="UP000053797"/>
    </source>
</evidence>
<organism evidence="7 8">
    <name type="scientific">Exiguobacterium indicum</name>
    <dbReference type="NCBI Taxonomy" id="296995"/>
    <lineage>
        <taxon>Bacteria</taxon>
        <taxon>Bacillati</taxon>
        <taxon>Bacillota</taxon>
        <taxon>Bacilli</taxon>
        <taxon>Bacillales</taxon>
        <taxon>Bacillales Family XII. Incertae Sedis</taxon>
        <taxon>Exiguobacterium</taxon>
    </lineage>
</organism>
<dbReference type="InterPro" id="IPR030374">
    <property type="entry name" value="PABS"/>
</dbReference>
<dbReference type="Proteomes" id="UP000053797">
    <property type="component" value="Unassembled WGS sequence"/>
</dbReference>
<dbReference type="GO" id="GO:0005829">
    <property type="term" value="C:cytosol"/>
    <property type="evidence" value="ECO:0007669"/>
    <property type="project" value="TreeGrafter"/>
</dbReference>
<dbReference type="Gene3D" id="3.40.50.150">
    <property type="entry name" value="Vaccinia Virus protein VP39"/>
    <property type="match status" value="1"/>
</dbReference>
<comment type="similarity">
    <text evidence="1 4">Belongs to the spermidine/spermine synthase family.</text>
</comment>
<dbReference type="GO" id="GO:0004766">
    <property type="term" value="F:spermidine synthase activity"/>
    <property type="evidence" value="ECO:0007669"/>
    <property type="project" value="UniProtKB-UniRule"/>
</dbReference>
<evidence type="ECO:0000256" key="4">
    <source>
        <dbReference type="HAMAP-Rule" id="MF_00198"/>
    </source>
</evidence>
<dbReference type="GO" id="GO:0008295">
    <property type="term" value="P:spermidine biosynthetic process"/>
    <property type="evidence" value="ECO:0007669"/>
    <property type="project" value="UniProtKB-UniRule"/>
</dbReference>
<dbReference type="AlphaFoldDB" id="A0A0V8GBY3"/>
<comment type="caution">
    <text evidence="4 5">Lacks conserved residue(s) required for the propagation of feature annotation.</text>
</comment>
<proteinExistence type="inferred from homology"/>
<dbReference type="Pfam" id="PF01564">
    <property type="entry name" value="Spermine_synth"/>
    <property type="match status" value="1"/>
</dbReference>
<feature type="binding site" evidence="4">
    <location>
        <begin position="124"/>
        <end position="125"/>
    </location>
    <ligand>
        <name>S-methyl-5'-thioadenosine</name>
        <dbReference type="ChEBI" id="CHEBI:17509"/>
    </ligand>
</feature>
<comment type="subunit">
    <text evidence="4">Homodimer or homotetramer.</text>
</comment>
<feature type="binding site" evidence="4">
    <location>
        <position position="31"/>
    </location>
    <ligand>
        <name>S-methyl-5'-thioadenosine</name>
        <dbReference type="ChEBI" id="CHEBI:17509"/>
    </ligand>
</feature>
<comment type="function">
    <text evidence="4">Catalyzes the irreversible transfer of a propylamine group from the amino donor S-adenosylmethioninamine (decarboxy-AdoMet) to putrescine (1,4-diaminobutane) to yield spermidine.</text>
</comment>
<evidence type="ECO:0000256" key="5">
    <source>
        <dbReference type="PROSITE-ProRule" id="PRU00354"/>
    </source>
</evidence>
<dbReference type="EMBL" id="LNQL01000006">
    <property type="protein sequence ID" value="KSU47796.1"/>
    <property type="molecule type" value="Genomic_DNA"/>
</dbReference>
<dbReference type="PANTHER" id="PTHR11558:SF11">
    <property type="entry name" value="SPERMIDINE SYNTHASE"/>
    <property type="match status" value="1"/>
</dbReference>
<dbReference type="UniPathway" id="UPA00248">
    <property type="reaction ID" value="UER00314"/>
</dbReference>
<dbReference type="OrthoDB" id="9793120at2"/>
<evidence type="ECO:0000256" key="3">
    <source>
        <dbReference type="ARBA" id="ARBA00023115"/>
    </source>
</evidence>
<protein>
    <recommendedName>
        <fullName evidence="4">Polyamine aminopropyltransferase</fullName>
    </recommendedName>
    <alternativeName>
        <fullName evidence="4">Putrescine aminopropyltransferase</fullName>
        <shortName evidence="4">PAPT</shortName>
    </alternativeName>
    <alternativeName>
        <fullName evidence="4">Spermidine synthase</fullName>
        <shortName evidence="4">SPDS</shortName>
        <shortName evidence="4">SPDSY</shortName>
        <ecNumber evidence="4">2.5.1.16</ecNumber>
    </alternativeName>
</protein>
<keyword evidence="4" id="KW-0745">Spermidine biosynthesis</keyword>
<dbReference type="HAMAP" id="MF_00198">
    <property type="entry name" value="Spermidine_synth"/>
    <property type="match status" value="1"/>
</dbReference>
<gene>
    <name evidence="4" type="primary">speE</name>
    <name evidence="7" type="ORF">AS033_14125</name>
</gene>
<accession>A0A0V8GBY3</accession>
<dbReference type="InterPro" id="IPR001045">
    <property type="entry name" value="Spermi_synthase"/>
</dbReference>
<keyword evidence="2 4" id="KW-0808">Transferase</keyword>
<dbReference type="RefSeq" id="WP_058265819.1">
    <property type="nucleotide sequence ID" value="NZ_FMYN01000006.1"/>
</dbReference>
<reference evidence="7 8" key="1">
    <citation type="journal article" date="2015" name="Int. J. Syst. Evol. Microbiol.">
        <title>Exiguobacterium enclense sp. nov., isolated from sediment.</title>
        <authorList>
            <person name="Dastager S.G."/>
            <person name="Mawlankar R."/>
            <person name="Sonalkar V.V."/>
            <person name="Thorat M.N."/>
            <person name="Mual P."/>
            <person name="Verma A."/>
            <person name="Krishnamurthi S."/>
            <person name="Tang S.K."/>
            <person name="Li W.J."/>
        </authorList>
    </citation>
    <scope>NUCLEOTIDE SEQUENCE [LARGE SCALE GENOMIC DNA]</scope>
    <source>
        <strain evidence="7 8">NIO-1109</strain>
    </source>
</reference>
<name>A0A0V8GBY3_9BACL</name>
<dbReference type="InterPro" id="IPR029063">
    <property type="entry name" value="SAM-dependent_MTases_sf"/>
</dbReference>